<dbReference type="SUPFAM" id="SSF103473">
    <property type="entry name" value="MFS general substrate transporter"/>
    <property type="match status" value="1"/>
</dbReference>
<feature type="transmembrane region" description="Helical" evidence="6">
    <location>
        <begin position="148"/>
        <end position="167"/>
    </location>
</feature>
<dbReference type="GeneID" id="87619416"/>
<dbReference type="InterPro" id="IPR011701">
    <property type="entry name" value="MFS"/>
</dbReference>
<evidence type="ECO:0000256" key="6">
    <source>
        <dbReference type="SAM" id="Phobius"/>
    </source>
</evidence>
<dbReference type="GO" id="GO:0022857">
    <property type="term" value="F:transmembrane transporter activity"/>
    <property type="evidence" value="ECO:0007669"/>
    <property type="project" value="InterPro"/>
</dbReference>
<evidence type="ECO:0000313" key="9">
    <source>
        <dbReference type="Proteomes" id="UP000288024"/>
    </source>
</evidence>
<dbReference type="Gene3D" id="1.20.1250.20">
    <property type="entry name" value="MFS general substrate transporter like domains"/>
    <property type="match status" value="1"/>
</dbReference>
<feature type="transmembrane region" description="Helical" evidence="6">
    <location>
        <begin position="232"/>
        <end position="254"/>
    </location>
</feature>
<feature type="domain" description="Major facilitator superfamily (MFS) profile" evidence="7">
    <location>
        <begin position="1"/>
        <end position="417"/>
    </location>
</feature>
<name>A0A437KFG1_9BACI</name>
<dbReference type="InterPro" id="IPR020846">
    <property type="entry name" value="MFS_dom"/>
</dbReference>
<dbReference type="EMBL" id="RZTZ01000001">
    <property type="protein sequence ID" value="RVT67007.1"/>
    <property type="molecule type" value="Genomic_DNA"/>
</dbReference>
<feature type="transmembrane region" description="Helical" evidence="6">
    <location>
        <begin position="53"/>
        <end position="77"/>
    </location>
</feature>
<evidence type="ECO:0000256" key="3">
    <source>
        <dbReference type="ARBA" id="ARBA00022692"/>
    </source>
</evidence>
<evidence type="ECO:0000256" key="4">
    <source>
        <dbReference type="ARBA" id="ARBA00022989"/>
    </source>
</evidence>
<evidence type="ECO:0000259" key="7">
    <source>
        <dbReference type="PROSITE" id="PS50850"/>
    </source>
</evidence>
<keyword evidence="4 6" id="KW-1133">Transmembrane helix</keyword>
<comment type="caution">
    <text evidence="8">The sequence shown here is derived from an EMBL/GenBank/DDBJ whole genome shotgun (WGS) entry which is preliminary data.</text>
</comment>
<protein>
    <submittedName>
        <fullName evidence="8">MFS transporter</fullName>
    </submittedName>
</protein>
<dbReference type="PANTHER" id="PTHR23528:SF1">
    <property type="entry name" value="MAJOR FACILITATOR SUPERFAMILY (MFS) PROFILE DOMAIN-CONTAINING PROTEIN"/>
    <property type="match status" value="1"/>
</dbReference>
<keyword evidence="9" id="KW-1185">Reference proteome</keyword>
<evidence type="ECO:0000256" key="1">
    <source>
        <dbReference type="ARBA" id="ARBA00004651"/>
    </source>
</evidence>
<gene>
    <name evidence="8" type="ORF">EM808_00575</name>
</gene>
<feature type="transmembrane region" description="Helical" evidence="6">
    <location>
        <begin position="359"/>
        <end position="381"/>
    </location>
</feature>
<dbReference type="Pfam" id="PF07690">
    <property type="entry name" value="MFS_1"/>
    <property type="match status" value="1"/>
</dbReference>
<feature type="transmembrane region" description="Helical" evidence="6">
    <location>
        <begin position="21"/>
        <end position="47"/>
    </location>
</feature>
<evidence type="ECO:0000256" key="5">
    <source>
        <dbReference type="ARBA" id="ARBA00023136"/>
    </source>
</evidence>
<reference evidence="8 9" key="1">
    <citation type="submission" date="2019-01" db="EMBL/GenBank/DDBJ databases">
        <title>Bacillus sp. M5HDSG1-1, whole genome shotgun sequence.</title>
        <authorList>
            <person name="Tuo L."/>
        </authorList>
    </citation>
    <scope>NUCLEOTIDE SEQUENCE [LARGE SCALE GENOMIC DNA]</scope>
    <source>
        <strain evidence="8 9">M5HDSG1-1</strain>
    </source>
</reference>
<dbReference type="AlphaFoldDB" id="A0A437KFG1"/>
<keyword evidence="5 6" id="KW-0472">Membrane</keyword>
<feature type="transmembrane region" description="Helical" evidence="6">
    <location>
        <begin position="266"/>
        <end position="287"/>
    </location>
</feature>
<dbReference type="PANTHER" id="PTHR23528">
    <property type="match status" value="1"/>
</dbReference>
<feature type="transmembrane region" description="Helical" evidence="6">
    <location>
        <begin position="179"/>
        <end position="197"/>
    </location>
</feature>
<feature type="transmembrane region" description="Helical" evidence="6">
    <location>
        <begin position="89"/>
        <end position="108"/>
    </location>
</feature>
<feature type="transmembrane region" description="Helical" evidence="6">
    <location>
        <begin position="114"/>
        <end position="136"/>
    </location>
</feature>
<evidence type="ECO:0000313" key="8">
    <source>
        <dbReference type="EMBL" id="RVT67007.1"/>
    </source>
</evidence>
<dbReference type="Proteomes" id="UP000288024">
    <property type="component" value="Unassembled WGS sequence"/>
</dbReference>
<comment type="subcellular location">
    <subcellularLocation>
        <location evidence="1">Cell membrane</location>
        <topology evidence="1">Multi-pass membrane protein</topology>
    </subcellularLocation>
</comment>
<dbReference type="InterPro" id="IPR036259">
    <property type="entry name" value="MFS_trans_sf"/>
</dbReference>
<dbReference type="GO" id="GO:0005886">
    <property type="term" value="C:plasma membrane"/>
    <property type="evidence" value="ECO:0007669"/>
    <property type="project" value="UniProtKB-SubCell"/>
</dbReference>
<feature type="transmembrane region" description="Helical" evidence="6">
    <location>
        <begin position="296"/>
        <end position="314"/>
    </location>
</feature>
<proteinExistence type="predicted"/>
<dbReference type="PROSITE" id="PS50850">
    <property type="entry name" value="MFS"/>
    <property type="match status" value="1"/>
</dbReference>
<sequence>MMETVVWDKTPFKRLIIAAMLGVGTSIAPLVLLGFGLSTFIVIRIVGQENATAVYGTASGITGIAVVIFGLFGGVIADKTRIRMGRRRFWMVAGSILGAISMVLLTYAASIPMFIISLCLVNFFYGMVSLSCYAIVPEQVDPEKFGRVSGLIGAAAPAFVMSGQMLMGVFANSTIEQKMLTLIIIQLIGGITAALLIKDNYLAKSAKNSNNSLGIRGFYPSFKQHPAYTWALLTKLFINFSNAGLNMLTLFYIARFHLSETKIFQIMGLTAPTIILMVGAGILGGFLSDKVKKQKPFVMGAALITALCLVAFAFSTSVAWVIVGNFIFNFGFGMYNAVDNALVNRILPSKENAAKDISIMNTTTNMASTLVSFAAPVLIAFGASTFGGDGYTLFFLVLAVFSILSAIAVLPIPEMEGKGEADDEPIDEIVVS</sequence>
<keyword evidence="3 6" id="KW-0812">Transmembrane</keyword>
<evidence type="ECO:0000256" key="2">
    <source>
        <dbReference type="ARBA" id="ARBA00022448"/>
    </source>
</evidence>
<accession>A0A437KFG1</accession>
<feature type="transmembrane region" description="Helical" evidence="6">
    <location>
        <begin position="393"/>
        <end position="412"/>
    </location>
</feature>
<dbReference type="RefSeq" id="WP_127734406.1">
    <property type="nucleotide sequence ID" value="NZ_CAJCKN010000096.1"/>
</dbReference>
<keyword evidence="2" id="KW-0813">Transport</keyword>
<organism evidence="8 9">
    <name type="scientific">Niallia taxi</name>
    <dbReference type="NCBI Taxonomy" id="2499688"/>
    <lineage>
        <taxon>Bacteria</taxon>
        <taxon>Bacillati</taxon>
        <taxon>Bacillota</taxon>
        <taxon>Bacilli</taxon>
        <taxon>Bacillales</taxon>
        <taxon>Bacillaceae</taxon>
        <taxon>Niallia</taxon>
    </lineage>
</organism>